<proteinExistence type="predicted"/>
<sequence length="163" mass="19322">MFPAIPSKMDLINSVSLIMILSVNESRNETPRTNNDDFNDFFVISDAFFGEKNNARSLDNAYEKRGVAIPFPKQKNNPRTRKIFLLTYFQLKYFFRKLNFFEIFEWFIFEESKVRILVVFLRFSTITFAEFNKTADFICGLLLKEDSTKELFDSFLEEISSFF</sequence>
<evidence type="ECO:0000313" key="2">
    <source>
        <dbReference type="Proteomes" id="UP000010422"/>
    </source>
</evidence>
<reference evidence="1 2" key="1">
    <citation type="journal article" date="2012" name="MBio">
        <title>De novo assembly of the Pneumocystis jirovecii genome from a single bronchoalveolar lavage fluid specimen from a patient.</title>
        <authorList>
            <person name="Cisse O.H."/>
            <person name="Pagni M."/>
            <person name="Hauser P.M."/>
        </authorList>
    </citation>
    <scope>NUCLEOTIDE SEQUENCE [LARGE SCALE GENOMIC DNA]</scope>
    <source>
        <strain evidence="1 2">SE8</strain>
    </source>
</reference>
<dbReference type="InParanoid" id="L0PD61"/>
<accession>L0PD61</accession>
<gene>
    <name evidence="1" type="ORF">PNEJI1_001522</name>
</gene>
<name>L0PD61_PNEJI</name>
<protein>
    <submittedName>
        <fullName evidence="1">Uncharacterized protein</fullName>
    </submittedName>
</protein>
<dbReference type="AlphaFoldDB" id="L0PD61"/>
<dbReference type="EMBL" id="CAKM01000229">
    <property type="protein sequence ID" value="CCJ30024.1"/>
    <property type="molecule type" value="Genomic_DNA"/>
</dbReference>
<comment type="caution">
    <text evidence="1">The sequence shown here is derived from an EMBL/GenBank/DDBJ whole genome shotgun (WGS) entry which is preliminary data.</text>
</comment>
<evidence type="ECO:0000313" key="1">
    <source>
        <dbReference type="EMBL" id="CCJ30024.1"/>
    </source>
</evidence>
<organism evidence="2">
    <name type="scientific">Pneumocystis jirovecii</name>
    <name type="common">Human pneumocystis pneumonia agent</name>
    <dbReference type="NCBI Taxonomy" id="42068"/>
    <lineage>
        <taxon>Eukaryota</taxon>
        <taxon>Fungi</taxon>
        <taxon>Dikarya</taxon>
        <taxon>Ascomycota</taxon>
        <taxon>Taphrinomycotina</taxon>
        <taxon>Pneumocystomycetes</taxon>
        <taxon>Pneumocystaceae</taxon>
        <taxon>Pneumocystis</taxon>
    </lineage>
</organism>
<dbReference type="Proteomes" id="UP000010422">
    <property type="component" value="Unassembled WGS sequence"/>
</dbReference>
<dbReference type="VEuPathDB" id="FungiDB:PNEJI1_001522"/>